<dbReference type="PIRSF" id="PIRSF036389">
    <property type="entry name" value="IOR_B"/>
    <property type="match status" value="1"/>
</dbReference>
<dbReference type="InterPro" id="IPR037165">
    <property type="entry name" value="AldOxase/xan_DH_Mopterin-bd_sf"/>
</dbReference>
<dbReference type="Pfam" id="PF02738">
    <property type="entry name" value="MoCoBD_1"/>
    <property type="match status" value="1"/>
</dbReference>
<dbReference type="InterPro" id="IPR012368">
    <property type="entry name" value="OxRdtase_Mopterin-bd_su_IorB"/>
</dbReference>
<proteinExistence type="predicted"/>
<reference evidence="2 3" key="1">
    <citation type="submission" date="2016-10" db="EMBL/GenBank/DDBJ databases">
        <authorList>
            <person name="de Groot N.N."/>
        </authorList>
    </citation>
    <scope>NUCLEOTIDE SEQUENCE [LARGE SCALE GENOMIC DNA]</scope>
    <source>
        <strain>GEY</strain>
        <strain evidence="3">DSM 9560</strain>
    </source>
</reference>
<dbReference type="PROSITE" id="PS51318">
    <property type="entry name" value="TAT"/>
    <property type="match status" value="1"/>
</dbReference>
<name>A0A1I2BNE6_9BACT</name>
<dbReference type="SUPFAM" id="SSF56003">
    <property type="entry name" value="Molybdenum cofactor-binding domain"/>
    <property type="match status" value="2"/>
</dbReference>
<keyword evidence="3" id="KW-1185">Reference proteome</keyword>
<dbReference type="InterPro" id="IPR000674">
    <property type="entry name" value="Ald_Oxase/Xan_DH_a/b"/>
</dbReference>
<dbReference type="InterPro" id="IPR008274">
    <property type="entry name" value="AldOxase/xan_DH_MoCoBD1"/>
</dbReference>
<dbReference type="PANTHER" id="PTHR47495:SF3">
    <property type="entry name" value="BLR6219 PROTEIN"/>
    <property type="match status" value="1"/>
</dbReference>
<dbReference type="EMBL" id="FONY01000003">
    <property type="protein sequence ID" value="SFE57517.1"/>
    <property type="molecule type" value="Genomic_DNA"/>
</dbReference>
<dbReference type="Gene3D" id="3.90.1170.50">
    <property type="entry name" value="Aldehyde oxidase/xanthine dehydrogenase, a/b hammerhead"/>
    <property type="match status" value="1"/>
</dbReference>
<protein>
    <submittedName>
        <fullName evidence="2">Isoquinoline 1-oxidoreductase, beta subunit</fullName>
    </submittedName>
</protein>
<dbReference type="RefSeq" id="WP_091539446.1">
    <property type="nucleotide sequence ID" value="NZ_FONY01000003.1"/>
</dbReference>
<dbReference type="InterPro" id="IPR006311">
    <property type="entry name" value="TAT_signal"/>
</dbReference>
<dbReference type="Gene3D" id="3.30.365.10">
    <property type="entry name" value="Aldehyde oxidase/xanthine dehydrogenase, molybdopterin binding domain"/>
    <property type="match status" value="4"/>
</dbReference>
<dbReference type="Pfam" id="PF20256">
    <property type="entry name" value="MoCoBD_2"/>
    <property type="match status" value="2"/>
</dbReference>
<organism evidence="2 3">
    <name type="scientific">Thermoflexibacter ruber</name>
    <dbReference type="NCBI Taxonomy" id="1003"/>
    <lineage>
        <taxon>Bacteria</taxon>
        <taxon>Pseudomonadati</taxon>
        <taxon>Bacteroidota</taxon>
        <taxon>Cytophagia</taxon>
        <taxon>Cytophagales</taxon>
        <taxon>Thermoflexibacteraceae</taxon>
        <taxon>Thermoflexibacter</taxon>
    </lineage>
</organism>
<dbReference type="SMART" id="SM01008">
    <property type="entry name" value="Ald_Xan_dh_C"/>
    <property type="match status" value="1"/>
</dbReference>
<dbReference type="InterPro" id="IPR052516">
    <property type="entry name" value="N-heterocyclic_Hydroxylase"/>
</dbReference>
<feature type="domain" description="Aldehyde oxidase/xanthine dehydrogenase a/b hammerhead" evidence="1">
    <location>
        <begin position="206"/>
        <end position="284"/>
    </location>
</feature>
<dbReference type="AlphaFoldDB" id="A0A1I2BNE6"/>
<accession>A0A1I2BNE6</accession>
<evidence type="ECO:0000259" key="1">
    <source>
        <dbReference type="SMART" id="SM01008"/>
    </source>
</evidence>
<dbReference type="OrthoDB" id="9767994at2"/>
<evidence type="ECO:0000313" key="3">
    <source>
        <dbReference type="Proteomes" id="UP000199513"/>
    </source>
</evidence>
<gene>
    <name evidence="2" type="ORF">SAMN04488541_100385</name>
</gene>
<dbReference type="GO" id="GO:0016491">
    <property type="term" value="F:oxidoreductase activity"/>
    <property type="evidence" value="ECO:0007669"/>
    <property type="project" value="InterPro"/>
</dbReference>
<dbReference type="STRING" id="1003.SAMN04488541_100385"/>
<evidence type="ECO:0000313" key="2">
    <source>
        <dbReference type="EMBL" id="SFE57517.1"/>
    </source>
</evidence>
<dbReference type="Proteomes" id="UP000199513">
    <property type="component" value="Unassembled WGS sequence"/>
</dbReference>
<dbReference type="InterPro" id="IPR046867">
    <property type="entry name" value="AldOxase/xan_DH_MoCoBD2"/>
</dbReference>
<sequence length="711" mass="77803">MNTTTYNRRSFFKVSAVAGGGILFGFNMLTAQKTEAGVAEVLADANQINGYIQIDSKGIVTIMSANPEVGQNVKTSMPMIVAEELDVAWKNVIVKQAPLDTKNFVRQVAGGSQSLRFSWKALRTAGATARQMLINAAAQKWGISPSECTTNEGVIRNSKGQTVTYGEIAAEAVKMEVPKDVPLKNPKDFKIIGKNTTNVDIKAITTGKPLFGLDYKREGMLYAVALRPPAFGQTLASFDDKETRKVNGVKDVIKFGNKIAVLATSTWAAIKGQKALKATWTGDTKAESTEEHDKKMLAFLDTPSSAPKRNDGDVKTAFANADKVLERTFHGPFMPHNSMEPMNFFANVTADKAELVGPTQRPEETRKQVATLLGMKEDQVSVEMTRIGGGFGRRLMWDFALEAAEISKLAKKPVQLVFTREDDMTAGLYRPATKYKFRVAIKDKKVTAYHLTGTGINGQNFVRETFFPAGAFENLLMESHNVESKITTAPWRAPITNFLAFAEQAFFDEVAREIGADPVQFRLDLFEQARVNAQKGMKFDYDVDKSIGVIKLAAEKSNWGKAEKGVYQGFSAYYSHNTYVAEVAEVVMQNNQPVIKRIVCAIDCGIVVNPVAAINQSEGGVIDGIGHAMFGDFSFVDGKPQANNFNKFRLIRMSEVPKVEIHFVPSLNDPTGLGEPTLPPVGAAIANAIFAATGKRLYSFPFAKELGMQGS</sequence>
<dbReference type="PANTHER" id="PTHR47495">
    <property type="entry name" value="ALDEHYDE DEHYDROGENASE"/>
    <property type="match status" value="1"/>
</dbReference>